<feature type="active site" description="Acyl-ester intermediate" evidence="7">
    <location>
        <position position="91"/>
    </location>
</feature>
<evidence type="ECO:0000256" key="12">
    <source>
        <dbReference type="SAM" id="SignalP"/>
    </source>
</evidence>
<evidence type="ECO:0000256" key="9">
    <source>
        <dbReference type="RuleBase" id="RU004016"/>
    </source>
</evidence>
<dbReference type="PANTHER" id="PTHR21581">
    <property type="entry name" value="D-ALANYL-D-ALANINE CARBOXYPEPTIDASE"/>
    <property type="match status" value="1"/>
</dbReference>
<evidence type="ECO:0000259" key="13">
    <source>
        <dbReference type="PROSITE" id="PS51724"/>
    </source>
</evidence>
<feature type="region of interest" description="Disordered" evidence="11">
    <location>
        <begin position="336"/>
        <end position="366"/>
    </location>
</feature>
<feature type="domain" description="SPOR" evidence="13">
    <location>
        <begin position="627"/>
        <end position="710"/>
    </location>
</feature>
<keyword evidence="14" id="KW-0645">Protease</keyword>
<dbReference type="Pfam" id="PF05036">
    <property type="entry name" value="SPOR"/>
    <property type="match status" value="1"/>
</dbReference>
<comment type="similarity">
    <text evidence="1 9">Belongs to the peptidase S11 family.</text>
</comment>
<keyword evidence="2 12" id="KW-0732">Signal</keyword>
<feature type="region of interest" description="Disordered" evidence="11">
    <location>
        <begin position="34"/>
        <end position="55"/>
    </location>
</feature>
<dbReference type="PANTHER" id="PTHR21581:SF6">
    <property type="entry name" value="TRAFFICKING PROTEIN PARTICLE COMPLEX SUBUNIT 12"/>
    <property type="match status" value="1"/>
</dbReference>
<dbReference type="EMBL" id="RCTF01000019">
    <property type="protein sequence ID" value="RLP74402.1"/>
    <property type="molecule type" value="Genomic_DNA"/>
</dbReference>
<keyword evidence="6" id="KW-0961">Cell wall biogenesis/degradation</keyword>
<reference evidence="14 15" key="1">
    <citation type="submission" date="2018-10" db="EMBL/GenBank/DDBJ databases">
        <title>Xanthobacter tagetidis genome sequencing and assembly.</title>
        <authorList>
            <person name="Maclea K.S."/>
            <person name="Goen A.E."/>
            <person name="Fatima S.A."/>
        </authorList>
    </citation>
    <scope>NUCLEOTIDE SEQUENCE [LARGE SCALE GENOMIC DNA]</scope>
    <source>
        <strain evidence="14 15">ATCC 700314</strain>
    </source>
</reference>
<dbReference type="Proteomes" id="UP000269692">
    <property type="component" value="Unassembled WGS sequence"/>
</dbReference>
<evidence type="ECO:0000256" key="5">
    <source>
        <dbReference type="ARBA" id="ARBA00022984"/>
    </source>
</evidence>
<dbReference type="SUPFAM" id="SSF56601">
    <property type="entry name" value="beta-lactamase/transpeptidase-like"/>
    <property type="match status" value="1"/>
</dbReference>
<organism evidence="14 15">
    <name type="scientific">Xanthobacter tagetidis</name>
    <dbReference type="NCBI Taxonomy" id="60216"/>
    <lineage>
        <taxon>Bacteria</taxon>
        <taxon>Pseudomonadati</taxon>
        <taxon>Pseudomonadota</taxon>
        <taxon>Alphaproteobacteria</taxon>
        <taxon>Hyphomicrobiales</taxon>
        <taxon>Xanthobacteraceae</taxon>
        <taxon>Xanthobacter</taxon>
    </lineage>
</organism>
<protein>
    <submittedName>
        <fullName evidence="14">D-alanyl-D-alanine carboxypeptidase</fullName>
    </submittedName>
</protein>
<dbReference type="Gene3D" id="3.40.710.10">
    <property type="entry name" value="DD-peptidase/beta-lactamase superfamily"/>
    <property type="match status" value="1"/>
</dbReference>
<feature type="binding site" evidence="8">
    <location>
        <position position="253"/>
    </location>
    <ligand>
        <name>substrate</name>
    </ligand>
</feature>
<keyword evidence="10" id="KW-0175">Coiled coil</keyword>
<dbReference type="GO" id="GO:0009002">
    <property type="term" value="F:serine-type D-Ala-D-Ala carboxypeptidase activity"/>
    <property type="evidence" value="ECO:0007669"/>
    <property type="project" value="InterPro"/>
</dbReference>
<comment type="caution">
    <text evidence="14">The sequence shown here is derived from an EMBL/GenBank/DDBJ whole genome shotgun (WGS) entry which is preliminary data.</text>
</comment>
<accession>A0A3L7A522</accession>
<keyword evidence="3" id="KW-0378">Hydrolase</keyword>
<proteinExistence type="inferred from homology"/>
<dbReference type="GO" id="GO:0008360">
    <property type="term" value="P:regulation of cell shape"/>
    <property type="evidence" value="ECO:0007669"/>
    <property type="project" value="UniProtKB-KW"/>
</dbReference>
<evidence type="ECO:0000256" key="10">
    <source>
        <dbReference type="SAM" id="Coils"/>
    </source>
</evidence>
<dbReference type="PRINTS" id="PR00725">
    <property type="entry name" value="DADACBPTASE1"/>
</dbReference>
<dbReference type="GO" id="GO:0042834">
    <property type="term" value="F:peptidoglycan binding"/>
    <property type="evidence" value="ECO:0007669"/>
    <property type="project" value="InterPro"/>
</dbReference>
<feature type="chain" id="PRO_5017968310" evidence="12">
    <location>
        <begin position="33"/>
        <end position="710"/>
    </location>
</feature>
<dbReference type="GO" id="GO:0006508">
    <property type="term" value="P:proteolysis"/>
    <property type="evidence" value="ECO:0007669"/>
    <property type="project" value="InterPro"/>
</dbReference>
<feature type="active site" description="Proton acceptor" evidence="7">
    <location>
        <position position="94"/>
    </location>
</feature>
<evidence type="ECO:0000313" key="15">
    <source>
        <dbReference type="Proteomes" id="UP000269692"/>
    </source>
</evidence>
<sequence length="710" mass="73763">MRIASANAARGLKVLAVAVLASFAFTSTLAEAKPRKRNQVERSTQRKSAPAPVADADGARWRYGSSAIMVDGKTGRVLYEDNADALRHPASVTKVMTLYLLFEQMEAGRLRVSSALPVSSRAASQSPTKLNLRPGSTIEVEDAIKALVTRSANDAAVVIAEAIGGSETEFAQMMTAKARALGMSRTTFRNASGLPNPGQVTTARDLSILGRAIQDRFPRQYRYFATRTFYYRGEAIGNHNRLLGRIEGVDGIKTGYTRASGFNLLTSVKADDRYLVGVVLGGSSGRARDNRMADLIEAHLPRAYAGVRTAPRVIENAAATPEERPVGLAFAAPLPQPQPVAREDDRTALTAPPPAPARWERGAEPAAKTVPVPVAAPAKPAPVPLPVAAPRPKALPEPVQALAQATLPPAAAAQVAAATATAAPAHPAARPADARAADPAVTASIGRAAAPAPEAGATSASAMAASAEPVQTAAIGSDAPIKPTGVKTIAVKRATAATASATASAAGFVPAGGALGYAGPTQVSQFSPPTSAFTADGRPNTRSAARANAKSDARLTPNAPVQVQLATALEPSPEEVARYEASVWPVLDVADTAATSRRTDKPALVRTASLTPTPLPPAAATRTQIPASARSGWIIQVGAFDGEKQARARLDAARAKAKALLAKADAYTETVAKGSGQLYRARFSGLDEKGAREACRLLQRNDFGCMTLKN</sequence>
<keyword evidence="4" id="KW-0133">Cell shape</keyword>
<dbReference type="InterPro" id="IPR018044">
    <property type="entry name" value="Peptidase_S11"/>
</dbReference>
<dbReference type="OrthoDB" id="5291989at2"/>
<dbReference type="GO" id="GO:0009252">
    <property type="term" value="P:peptidoglycan biosynthetic process"/>
    <property type="evidence" value="ECO:0007669"/>
    <property type="project" value="UniProtKB-KW"/>
</dbReference>
<evidence type="ECO:0000256" key="7">
    <source>
        <dbReference type="PIRSR" id="PIRSR618044-1"/>
    </source>
</evidence>
<keyword evidence="5" id="KW-0573">Peptidoglycan synthesis</keyword>
<evidence type="ECO:0000256" key="2">
    <source>
        <dbReference type="ARBA" id="ARBA00022729"/>
    </source>
</evidence>
<dbReference type="AlphaFoldDB" id="A0A3L7A522"/>
<dbReference type="InterPro" id="IPR007730">
    <property type="entry name" value="SPOR-like_dom"/>
</dbReference>
<dbReference type="PROSITE" id="PS51724">
    <property type="entry name" value="SPOR"/>
    <property type="match status" value="1"/>
</dbReference>
<dbReference type="Pfam" id="PF00768">
    <property type="entry name" value="Peptidase_S11"/>
    <property type="match status" value="1"/>
</dbReference>
<dbReference type="GO" id="GO:0071555">
    <property type="term" value="P:cell wall organization"/>
    <property type="evidence" value="ECO:0007669"/>
    <property type="project" value="UniProtKB-KW"/>
</dbReference>
<keyword evidence="14" id="KW-0121">Carboxypeptidase</keyword>
<feature type="active site" evidence="7">
    <location>
        <position position="151"/>
    </location>
</feature>
<evidence type="ECO:0000313" key="14">
    <source>
        <dbReference type="EMBL" id="RLP74402.1"/>
    </source>
</evidence>
<dbReference type="InterPro" id="IPR012338">
    <property type="entry name" value="Beta-lactam/transpept-like"/>
</dbReference>
<evidence type="ECO:0000256" key="1">
    <source>
        <dbReference type="ARBA" id="ARBA00007164"/>
    </source>
</evidence>
<evidence type="ECO:0000256" key="4">
    <source>
        <dbReference type="ARBA" id="ARBA00022960"/>
    </source>
</evidence>
<evidence type="ECO:0000256" key="3">
    <source>
        <dbReference type="ARBA" id="ARBA00022801"/>
    </source>
</evidence>
<feature type="coiled-coil region" evidence="10">
    <location>
        <begin position="643"/>
        <end position="670"/>
    </location>
</feature>
<dbReference type="InterPro" id="IPR001967">
    <property type="entry name" value="Peptidase_S11_N"/>
</dbReference>
<gene>
    <name evidence="14" type="ORF">D9R14_18730</name>
</gene>
<name>A0A3L7A522_9HYPH</name>
<feature type="signal peptide" evidence="12">
    <location>
        <begin position="1"/>
        <end position="32"/>
    </location>
</feature>
<evidence type="ECO:0000256" key="8">
    <source>
        <dbReference type="PIRSR" id="PIRSR618044-2"/>
    </source>
</evidence>
<evidence type="ECO:0000256" key="6">
    <source>
        <dbReference type="ARBA" id="ARBA00023316"/>
    </source>
</evidence>
<evidence type="ECO:0000256" key="11">
    <source>
        <dbReference type="SAM" id="MobiDB-lite"/>
    </source>
</evidence>
<keyword evidence="15" id="KW-1185">Reference proteome</keyword>